<feature type="disulfide bond" evidence="6">
    <location>
        <begin position="122"/>
        <end position="148"/>
    </location>
</feature>
<dbReference type="Pfam" id="PF00040">
    <property type="entry name" value="fn2"/>
    <property type="match status" value="2"/>
</dbReference>
<comment type="caution">
    <text evidence="9">The sequence shown here is derived from an EMBL/GenBank/DDBJ whole genome shotgun (WGS) entry which is preliminary data.</text>
</comment>
<dbReference type="InterPro" id="IPR013806">
    <property type="entry name" value="Kringle-like"/>
</dbReference>
<dbReference type="GO" id="GO:0009986">
    <property type="term" value="C:cell surface"/>
    <property type="evidence" value="ECO:0007669"/>
    <property type="project" value="TreeGrafter"/>
</dbReference>
<keyword evidence="3" id="KW-0964">Secreted</keyword>
<evidence type="ECO:0000259" key="8">
    <source>
        <dbReference type="PROSITE" id="PS51092"/>
    </source>
</evidence>
<evidence type="ECO:0000256" key="1">
    <source>
        <dbReference type="ARBA" id="ARBA00004613"/>
    </source>
</evidence>
<dbReference type="PROSITE" id="PS51092">
    <property type="entry name" value="FN2_2"/>
    <property type="match status" value="2"/>
</dbReference>
<comment type="similarity">
    <text evidence="2">Belongs to the seminal plasma protein family.</text>
</comment>
<keyword evidence="10" id="KW-1185">Reference proteome</keyword>
<evidence type="ECO:0000256" key="2">
    <source>
        <dbReference type="ARBA" id="ARBA00010011"/>
    </source>
</evidence>
<dbReference type="GO" id="GO:0005576">
    <property type="term" value="C:extracellular region"/>
    <property type="evidence" value="ECO:0007669"/>
    <property type="project" value="UniProtKB-SubCell"/>
</dbReference>
<dbReference type="InterPro" id="IPR036943">
    <property type="entry name" value="FN_type2_sf"/>
</dbReference>
<dbReference type="InterPro" id="IPR000562">
    <property type="entry name" value="FN_type2_dom"/>
</dbReference>
<comment type="subcellular location">
    <subcellularLocation>
        <location evidence="1">Secreted</location>
    </subcellularLocation>
</comment>
<dbReference type="GO" id="GO:0008201">
    <property type="term" value="F:heparin binding"/>
    <property type="evidence" value="ECO:0007669"/>
    <property type="project" value="TreeGrafter"/>
</dbReference>
<dbReference type="PANTHER" id="PTHR22918:SF1">
    <property type="entry name" value="FIBRONECTIN TYPE-II DOMAIN-CONTAINING PROTEIN"/>
    <property type="match status" value="1"/>
</dbReference>
<evidence type="ECO:0000256" key="7">
    <source>
        <dbReference type="SAM" id="SignalP"/>
    </source>
</evidence>
<protein>
    <recommendedName>
        <fullName evidence="8">Fibronectin type-II domain-containing protein</fullName>
    </recommendedName>
</protein>
<keyword evidence="7" id="KW-0732">Signal</keyword>
<dbReference type="SMART" id="SM00059">
    <property type="entry name" value="FN2"/>
    <property type="match status" value="2"/>
</dbReference>
<evidence type="ECO:0000256" key="5">
    <source>
        <dbReference type="ARBA" id="ARBA00023157"/>
    </source>
</evidence>
<name>A0AAV2RC78_MEGNR</name>
<evidence type="ECO:0000256" key="6">
    <source>
        <dbReference type="PROSITE-ProRule" id="PRU00479"/>
    </source>
</evidence>
<evidence type="ECO:0000256" key="3">
    <source>
        <dbReference type="ARBA" id="ARBA00022525"/>
    </source>
</evidence>
<feature type="domain" description="Fibronectin type-II" evidence="8">
    <location>
        <begin position="57"/>
        <end position="109"/>
    </location>
</feature>
<reference evidence="9 10" key="1">
    <citation type="submission" date="2024-05" db="EMBL/GenBank/DDBJ databases">
        <authorList>
            <person name="Wallberg A."/>
        </authorList>
    </citation>
    <scope>NUCLEOTIDE SEQUENCE [LARGE SCALE GENOMIC DNA]</scope>
</reference>
<organism evidence="9 10">
    <name type="scientific">Meganyctiphanes norvegica</name>
    <name type="common">Northern krill</name>
    <name type="synonym">Thysanopoda norvegica</name>
    <dbReference type="NCBI Taxonomy" id="48144"/>
    <lineage>
        <taxon>Eukaryota</taxon>
        <taxon>Metazoa</taxon>
        <taxon>Ecdysozoa</taxon>
        <taxon>Arthropoda</taxon>
        <taxon>Crustacea</taxon>
        <taxon>Multicrustacea</taxon>
        <taxon>Malacostraca</taxon>
        <taxon>Eumalacostraca</taxon>
        <taxon>Eucarida</taxon>
        <taxon>Euphausiacea</taxon>
        <taxon>Euphausiidae</taxon>
        <taxon>Meganyctiphanes</taxon>
    </lineage>
</organism>
<feature type="non-terminal residue" evidence="9">
    <location>
        <position position="1"/>
    </location>
</feature>
<dbReference type="InterPro" id="IPR051666">
    <property type="entry name" value="SP_Capacitation_Regulator"/>
</dbReference>
<accession>A0AAV2RC78</accession>
<dbReference type="AlphaFoldDB" id="A0AAV2RC78"/>
<sequence>GSTMGVSCRRYLGLALWSATTFIPMVAALKDQEGNFSSNRVARQINFGGQSQGFQGQTTPSCQFPFIYIGVTHTTCTTVNDPEGKLWCSTKTDSQNNHVPGGNFKHCTSADLAPQAPSAPSCRFPFIYNGVMHTTCITDNDPEGKLWCSTKTDNQNNHILDGGHFKHCTSANQG</sequence>
<dbReference type="GO" id="GO:0048240">
    <property type="term" value="P:sperm capacitation"/>
    <property type="evidence" value="ECO:0007669"/>
    <property type="project" value="TreeGrafter"/>
</dbReference>
<comment type="caution">
    <text evidence="6">Lacks conserved residue(s) required for the propagation of feature annotation.</text>
</comment>
<evidence type="ECO:0000256" key="4">
    <source>
        <dbReference type="ARBA" id="ARBA00022737"/>
    </source>
</evidence>
<keyword evidence="4" id="KW-0677">Repeat</keyword>
<feature type="chain" id="PRO_5043618151" description="Fibronectin type-II domain-containing protein" evidence="7">
    <location>
        <begin position="29"/>
        <end position="174"/>
    </location>
</feature>
<dbReference type="Proteomes" id="UP001497623">
    <property type="component" value="Unassembled WGS sequence"/>
</dbReference>
<feature type="signal peptide" evidence="7">
    <location>
        <begin position="1"/>
        <end position="28"/>
    </location>
</feature>
<dbReference type="Gene3D" id="2.10.10.10">
    <property type="entry name" value="Fibronectin, type II, collagen-binding"/>
    <property type="match status" value="2"/>
</dbReference>
<gene>
    <name evidence="9" type="ORF">MNOR_LOCUS23439</name>
</gene>
<keyword evidence="5 6" id="KW-1015">Disulfide bond</keyword>
<dbReference type="SUPFAM" id="SSF57440">
    <property type="entry name" value="Kringle-like"/>
    <property type="match status" value="2"/>
</dbReference>
<proteinExistence type="inferred from homology"/>
<evidence type="ECO:0000313" key="9">
    <source>
        <dbReference type="EMBL" id="CAL4122717.1"/>
    </source>
</evidence>
<feature type="disulfide bond" evidence="6">
    <location>
        <begin position="62"/>
        <end position="88"/>
    </location>
</feature>
<feature type="domain" description="Fibronectin type-II" evidence="8">
    <location>
        <begin position="117"/>
        <end position="170"/>
    </location>
</feature>
<dbReference type="EMBL" id="CAXKWB010020661">
    <property type="protein sequence ID" value="CAL4122717.1"/>
    <property type="molecule type" value="Genomic_DNA"/>
</dbReference>
<evidence type="ECO:0000313" key="10">
    <source>
        <dbReference type="Proteomes" id="UP001497623"/>
    </source>
</evidence>
<dbReference type="PANTHER" id="PTHR22918">
    <property type="entry name" value="SEMINAL PLASMA PROTEIN"/>
    <property type="match status" value="1"/>
</dbReference>